<dbReference type="EMBL" id="QPFP01000005">
    <property type="protein sequence ID" value="TEB36958.1"/>
    <property type="molecule type" value="Genomic_DNA"/>
</dbReference>
<dbReference type="AlphaFoldDB" id="A0A4Y7TSU4"/>
<keyword evidence="3" id="KW-1185">Reference proteome</keyword>
<dbReference type="Proteomes" id="UP000298030">
    <property type="component" value="Unassembled WGS sequence"/>
</dbReference>
<accession>A0A4Y7TSU4</accession>
<reference evidence="2 3" key="1">
    <citation type="journal article" date="2019" name="Nat. Ecol. Evol.">
        <title>Megaphylogeny resolves global patterns of mushroom evolution.</title>
        <authorList>
            <person name="Varga T."/>
            <person name="Krizsan K."/>
            <person name="Foldi C."/>
            <person name="Dima B."/>
            <person name="Sanchez-Garcia M."/>
            <person name="Sanchez-Ramirez S."/>
            <person name="Szollosi G.J."/>
            <person name="Szarkandi J.G."/>
            <person name="Papp V."/>
            <person name="Albert L."/>
            <person name="Andreopoulos W."/>
            <person name="Angelini C."/>
            <person name="Antonin V."/>
            <person name="Barry K.W."/>
            <person name="Bougher N.L."/>
            <person name="Buchanan P."/>
            <person name="Buyck B."/>
            <person name="Bense V."/>
            <person name="Catcheside P."/>
            <person name="Chovatia M."/>
            <person name="Cooper J."/>
            <person name="Damon W."/>
            <person name="Desjardin D."/>
            <person name="Finy P."/>
            <person name="Geml J."/>
            <person name="Haridas S."/>
            <person name="Hughes K."/>
            <person name="Justo A."/>
            <person name="Karasinski D."/>
            <person name="Kautmanova I."/>
            <person name="Kiss B."/>
            <person name="Kocsube S."/>
            <person name="Kotiranta H."/>
            <person name="LaButti K.M."/>
            <person name="Lechner B.E."/>
            <person name="Liimatainen K."/>
            <person name="Lipzen A."/>
            <person name="Lukacs Z."/>
            <person name="Mihaltcheva S."/>
            <person name="Morgado L.N."/>
            <person name="Niskanen T."/>
            <person name="Noordeloos M.E."/>
            <person name="Ohm R.A."/>
            <person name="Ortiz-Santana B."/>
            <person name="Ovrebo C."/>
            <person name="Racz N."/>
            <person name="Riley R."/>
            <person name="Savchenko A."/>
            <person name="Shiryaev A."/>
            <person name="Soop K."/>
            <person name="Spirin V."/>
            <person name="Szebenyi C."/>
            <person name="Tomsovsky M."/>
            <person name="Tulloss R.E."/>
            <person name="Uehling J."/>
            <person name="Grigoriev I.V."/>
            <person name="Vagvolgyi C."/>
            <person name="Papp T."/>
            <person name="Martin F.M."/>
            <person name="Miettinen O."/>
            <person name="Hibbett D.S."/>
            <person name="Nagy L.G."/>
        </authorList>
    </citation>
    <scope>NUCLEOTIDE SEQUENCE [LARGE SCALE GENOMIC DNA]</scope>
    <source>
        <strain evidence="2 3">FP101781</strain>
    </source>
</reference>
<organism evidence="2 3">
    <name type="scientific">Coprinellus micaceus</name>
    <name type="common">Glistening ink-cap mushroom</name>
    <name type="synonym">Coprinus micaceus</name>
    <dbReference type="NCBI Taxonomy" id="71717"/>
    <lineage>
        <taxon>Eukaryota</taxon>
        <taxon>Fungi</taxon>
        <taxon>Dikarya</taxon>
        <taxon>Basidiomycota</taxon>
        <taxon>Agaricomycotina</taxon>
        <taxon>Agaricomycetes</taxon>
        <taxon>Agaricomycetidae</taxon>
        <taxon>Agaricales</taxon>
        <taxon>Agaricineae</taxon>
        <taxon>Psathyrellaceae</taxon>
        <taxon>Coprinellus</taxon>
    </lineage>
</organism>
<name>A0A4Y7TSU4_COPMI</name>
<evidence type="ECO:0000313" key="2">
    <source>
        <dbReference type="EMBL" id="TEB36958.1"/>
    </source>
</evidence>
<evidence type="ECO:0000313" key="3">
    <source>
        <dbReference type="Proteomes" id="UP000298030"/>
    </source>
</evidence>
<feature type="coiled-coil region" evidence="1">
    <location>
        <begin position="27"/>
        <end position="263"/>
    </location>
</feature>
<evidence type="ECO:0000256" key="1">
    <source>
        <dbReference type="SAM" id="Coils"/>
    </source>
</evidence>
<sequence>MEKLSVRELAKALQSEIEDQGWLKSHLQEAQATALATEKELKRVRAEIERKDLDMLRLEERLRIERQEPELALASKDAALGKLEGELAATIRIKNEALRSKSEELSETQERLCKSAEESGRLQEQLSQQAMALERLIHQTDEMKREANNEREKLTSTIGRQIDELQRVSKEYTKLEGVVELLQKQNEGTKAELKEKGQELLFSKAELTSTQRRLEEWEGRLDQAMESLQRQQEGSHREMEVKHRELLSNRAELANMRDQLRAAMALSRELHRTKAALLDSQTQFRRFIYVVLHLSFWLTIHLRSSPREVLQCLPVDAALLLTNIPYLPTRGQLFKFSIALLACWAFLL</sequence>
<protein>
    <submittedName>
        <fullName evidence="2">Uncharacterized protein</fullName>
    </submittedName>
</protein>
<proteinExistence type="predicted"/>
<keyword evidence="1" id="KW-0175">Coiled coil</keyword>
<comment type="caution">
    <text evidence="2">The sequence shown here is derived from an EMBL/GenBank/DDBJ whole genome shotgun (WGS) entry which is preliminary data.</text>
</comment>
<gene>
    <name evidence="2" type="ORF">FA13DRAFT_1706131</name>
</gene>